<comment type="caution">
    <text evidence="2">The sequence shown here is derived from an EMBL/GenBank/DDBJ whole genome shotgun (WGS) entry which is preliminary data.</text>
</comment>
<dbReference type="OrthoDB" id="9806665at2"/>
<dbReference type="Proteomes" id="UP000037939">
    <property type="component" value="Unassembled WGS sequence"/>
</dbReference>
<feature type="transmembrane region" description="Helical" evidence="1">
    <location>
        <begin position="154"/>
        <end position="180"/>
    </location>
</feature>
<dbReference type="AlphaFoldDB" id="A0A0N0XJ53"/>
<dbReference type="InterPro" id="IPR003425">
    <property type="entry name" value="CCB3/YggT"/>
</dbReference>
<accession>A0A0N0XJ53</accession>
<sequence length="195" mass="21639">MIDHALSYLIHVLAEFFILLLLTRFYLQAGRISFKHPLGQFVLATTNWAVLPLRKVLPAVRRYDTASIVLAWLVALLMHTLLMVIAPWPPVLSSAVSIAALMAVALLELAKMSLYLLFAATVIQALMSWMSPYNPLMPIMQGLTGPFLRPLHRIIPTIGGVDISPLILVLVIQLLLNVVVADLEPTILQYVRIVA</sequence>
<keyword evidence="1" id="KW-1133">Transmembrane helix</keyword>
<reference evidence="2 3" key="1">
    <citation type="submission" date="2015-07" db="EMBL/GenBank/DDBJ databases">
        <title>Draft genome sequence of the Amantichitinum ursilacus IGB-41, a new chitin-degrading bacterium.</title>
        <authorList>
            <person name="Kirstahler P."/>
            <person name="Guenther M."/>
            <person name="Grumaz C."/>
            <person name="Rupp S."/>
            <person name="Zibek S."/>
            <person name="Sohn K."/>
        </authorList>
    </citation>
    <scope>NUCLEOTIDE SEQUENCE [LARGE SCALE GENOMIC DNA]</scope>
    <source>
        <strain evidence="2 3">IGB-41</strain>
    </source>
</reference>
<dbReference type="GO" id="GO:0016020">
    <property type="term" value="C:membrane"/>
    <property type="evidence" value="ECO:0007669"/>
    <property type="project" value="InterPro"/>
</dbReference>
<dbReference type="EMBL" id="LAQT01000026">
    <property type="protein sequence ID" value="KPC50791.1"/>
    <property type="molecule type" value="Genomic_DNA"/>
</dbReference>
<evidence type="ECO:0000313" key="2">
    <source>
        <dbReference type="EMBL" id="KPC50791.1"/>
    </source>
</evidence>
<name>A0A0N0XJ53_9NEIS</name>
<keyword evidence="3" id="KW-1185">Reference proteome</keyword>
<dbReference type="Pfam" id="PF02325">
    <property type="entry name" value="CCB3_YggT"/>
    <property type="match status" value="2"/>
</dbReference>
<dbReference type="RefSeq" id="WP_053938795.1">
    <property type="nucleotide sequence ID" value="NZ_LAQT01000026.1"/>
</dbReference>
<feature type="transmembrane region" description="Helical" evidence="1">
    <location>
        <begin position="114"/>
        <end position="134"/>
    </location>
</feature>
<keyword evidence="1" id="KW-0472">Membrane</keyword>
<dbReference type="STRING" id="857265.WG78_15885"/>
<protein>
    <submittedName>
        <fullName evidence="2">YGGT family protein</fullName>
    </submittedName>
</protein>
<feature type="transmembrane region" description="Helical" evidence="1">
    <location>
        <begin position="63"/>
        <end position="85"/>
    </location>
</feature>
<keyword evidence="1" id="KW-0812">Transmembrane</keyword>
<evidence type="ECO:0000256" key="1">
    <source>
        <dbReference type="SAM" id="Phobius"/>
    </source>
</evidence>
<organism evidence="2 3">
    <name type="scientific">Amantichitinum ursilacus</name>
    <dbReference type="NCBI Taxonomy" id="857265"/>
    <lineage>
        <taxon>Bacteria</taxon>
        <taxon>Pseudomonadati</taxon>
        <taxon>Pseudomonadota</taxon>
        <taxon>Betaproteobacteria</taxon>
        <taxon>Neisseriales</taxon>
        <taxon>Chitinibacteraceae</taxon>
        <taxon>Amantichitinum</taxon>
    </lineage>
</organism>
<evidence type="ECO:0000313" key="3">
    <source>
        <dbReference type="Proteomes" id="UP000037939"/>
    </source>
</evidence>
<proteinExistence type="predicted"/>
<feature type="transmembrane region" description="Helical" evidence="1">
    <location>
        <begin position="6"/>
        <end position="27"/>
    </location>
</feature>
<gene>
    <name evidence="2" type="ORF">WG78_15885</name>
</gene>
<feature type="transmembrane region" description="Helical" evidence="1">
    <location>
        <begin position="91"/>
        <end position="107"/>
    </location>
</feature>